<proteinExistence type="predicted"/>
<dbReference type="Pfam" id="PF01634">
    <property type="entry name" value="HisG"/>
    <property type="match status" value="1"/>
</dbReference>
<keyword evidence="7" id="KW-0328">Glycosyltransferase</keyword>
<dbReference type="Gene3D" id="3.40.190.10">
    <property type="entry name" value="Periplasmic binding protein-like II"/>
    <property type="match status" value="2"/>
</dbReference>
<evidence type="ECO:0000256" key="6">
    <source>
        <dbReference type="ARBA" id="ARBA00022605"/>
    </source>
</evidence>
<dbReference type="PANTHER" id="PTHR21403">
    <property type="entry name" value="ATP PHOSPHORIBOSYLTRANSFERASE ATP-PRTASE"/>
    <property type="match status" value="1"/>
</dbReference>
<dbReference type="InterPro" id="IPR013820">
    <property type="entry name" value="ATP_PRibTrfase_cat"/>
</dbReference>
<evidence type="ECO:0000313" key="13">
    <source>
        <dbReference type="Proteomes" id="UP001597180"/>
    </source>
</evidence>
<dbReference type="InterPro" id="IPR001348">
    <property type="entry name" value="ATP_PRibTrfase_HisG"/>
</dbReference>
<name>A0ABW3UK65_9BACL</name>
<dbReference type="EMBL" id="JBHTLU010000015">
    <property type="protein sequence ID" value="MFD1221352.1"/>
    <property type="molecule type" value="Genomic_DNA"/>
</dbReference>
<gene>
    <name evidence="12" type="ORF">ACFQ4B_14595</name>
</gene>
<comment type="subunit">
    <text evidence="3">Heteromultimer composed of HisG and HisZ subunits.</text>
</comment>
<comment type="pathway">
    <text evidence="2">Amino-acid biosynthesis; L-histidine biosynthesis; L-histidine from 5-phospho-alpha-D-ribose 1-diphosphate: step 1/9.</text>
</comment>
<keyword evidence="8" id="KW-0808">Transferase</keyword>
<evidence type="ECO:0000256" key="4">
    <source>
        <dbReference type="ARBA" id="ARBA00011946"/>
    </source>
</evidence>
<feature type="domain" description="ATP phosphoribosyltransferase catalytic" evidence="11">
    <location>
        <begin position="52"/>
        <end position="132"/>
    </location>
</feature>
<evidence type="ECO:0000256" key="8">
    <source>
        <dbReference type="ARBA" id="ARBA00022679"/>
    </source>
</evidence>
<evidence type="ECO:0000313" key="12">
    <source>
        <dbReference type="EMBL" id="MFD1221352.1"/>
    </source>
</evidence>
<evidence type="ECO:0000256" key="7">
    <source>
        <dbReference type="ARBA" id="ARBA00022676"/>
    </source>
</evidence>
<evidence type="ECO:0000256" key="3">
    <source>
        <dbReference type="ARBA" id="ARBA00011496"/>
    </source>
</evidence>
<accession>A0ABW3UK65</accession>
<keyword evidence="13" id="KW-1185">Reference proteome</keyword>
<dbReference type="PANTHER" id="PTHR21403:SF8">
    <property type="entry name" value="ATP PHOSPHORIBOSYLTRANSFERASE"/>
    <property type="match status" value="1"/>
</dbReference>
<dbReference type="RefSeq" id="WP_345589791.1">
    <property type="nucleotide sequence ID" value="NZ_BAABJG010000021.1"/>
</dbReference>
<evidence type="ECO:0000256" key="2">
    <source>
        <dbReference type="ARBA" id="ARBA00004667"/>
    </source>
</evidence>
<keyword evidence="9" id="KW-0368">Histidine biosynthesis</keyword>
<evidence type="ECO:0000256" key="9">
    <source>
        <dbReference type="ARBA" id="ARBA00023102"/>
    </source>
</evidence>
<dbReference type="SUPFAM" id="SSF53850">
    <property type="entry name" value="Periplasmic binding protein-like II"/>
    <property type="match status" value="1"/>
</dbReference>
<organism evidence="12 13">
    <name type="scientific">Paenibacillus vulneris</name>
    <dbReference type="NCBI Taxonomy" id="1133364"/>
    <lineage>
        <taxon>Bacteria</taxon>
        <taxon>Bacillati</taxon>
        <taxon>Bacillota</taxon>
        <taxon>Bacilli</taxon>
        <taxon>Bacillales</taxon>
        <taxon>Paenibacillaceae</taxon>
        <taxon>Paenibacillus</taxon>
    </lineage>
</organism>
<keyword evidence="6" id="KW-0028">Amino-acid biosynthesis</keyword>
<sequence>MTMQLRVALPKDNLETVVSFLEKARIPIPPNILNTRAYLLSSQAMEWIIVKQIDIPMLVELGAADLGITGKHILWEQPKELVELLDLGTDRVDLFLFGESGMLSRPDLTIATKYPRITSRYFRDKGKHVRTIPAILDSLAASDAVVAADQDYALSPGRTIVDTIAASTDRLIANRSSYCLKQRTIDDFCSCLQRAI</sequence>
<dbReference type="Proteomes" id="UP001597180">
    <property type="component" value="Unassembled WGS sequence"/>
</dbReference>
<evidence type="ECO:0000259" key="11">
    <source>
        <dbReference type="Pfam" id="PF01634"/>
    </source>
</evidence>
<comment type="catalytic activity">
    <reaction evidence="1">
        <text>1-(5-phospho-beta-D-ribosyl)-ATP + diphosphate = 5-phospho-alpha-D-ribose 1-diphosphate + ATP</text>
        <dbReference type="Rhea" id="RHEA:18473"/>
        <dbReference type="ChEBI" id="CHEBI:30616"/>
        <dbReference type="ChEBI" id="CHEBI:33019"/>
        <dbReference type="ChEBI" id="CHEBI:58017"/>
        <dbReference type="ChEBI" id="CHEBI:73183"/>
        <dbReference type="EC" id="2.4.2.17"/>
    </reaction>
</comment>
<evidence type="ECO:0000256" key="5">
    <source>
        <dbReference type="ARBA" id="ARBA00020998"/>
    </source>
</evidence>
<evidence type="ECO:0000256" key="10">
    <source>
        <dbReference type="ARBA" id="ARBA00024861"/>
    </source>
</evidence>
<comment type="caution">
    <text evidence="12">The sequence shown here is derived from an EMBL/GenBank/DDBJ whole genome shotgun (WGS) entry which is preliminary data.</text>
</comment>
<evidence type="ECO:0000256" key="1">
    <source>
        <dbReference type="ARBA" id="ARBA00000915"/>
    </source>
</evidence>
<comment type="function">
    <text evidence="10">Catalyzes the condensation of ATP and 5-phosphoribose 1-diphosphate to form N'-(5'-phosphoribosyl)-ATP (PR-ATP). Has a crucial role in the pathway because the rate of histidine biosynthesis seems to be controlled primarily by regulation of HisG enzymatic activity.</text>
</comment>
<dbReference type="EC" id="2.4.2.17" evidence="4"/>
<protein>
    <recommendedName>
        <fullName evidence="5">ATP phosphoribosyltransferase</fullName>
        <ecNumber evidence="4">2.4.2.17</ecNumber>
    </recommendedName>
</protein>
<reference evidence="13" key="1">
    <citation type="journal article" date="2019" name="Int. J. Syst. Evol. Microbiol.">
        <title>The Global Catalogue of Microorganisms (GCM) 10K type strain sequencing project: providing services to taxonomists for standard genome sequencing and annotation.</title>
        <authorList>
            <consortium name="The Broad Institute Genomics Platform"/>
            <consortium name="The Broad Institute Genome Sequencing Center for Infectious Disease"/>
            <person name="Wu L."/>
            <person name="Ma J."/>
        </authorList>
    </citation>
    <scope>NUCLEOTIDE SEQUENCE [LARGE SCALE GENOMIC DNA]</scope>
    <source>
        <strain evidence="13">CCUG 53270</strain>
    </source>
</reference>